<accession>A0A0M8PIQ6</accession>
<dbReference type="PANTHER" id="PTHR42870">
    <property type="entry name" value="ACETYL-COA C-ACETYLTRANSFERASE"/>
    <property type="match status" value="1"/>
</dbReference>
<dbReference type="NCBIfam" id="NF004936">
    <property type="entry name" value="PRK06289.1"/>
    <property type="match status" value="1"/>
</dbReference>
<name>A0A0M8PIQ6_RHORH</name>
<dbReference type="InterPro" id="IPR055140">
    <property type="entry name" value="Thiolase_C_2"/>
</dbReference>
<keyword evidence="3" id="KW-0808">Transferase</keyword>
<sequence>MSGVNPEGVWIAGGYQSDFARNLTRENLTVADLVAETVTETLRDARIDAADVGVIHVGNAFGQLYTGQGHLGGMPASVLPELWGIPATRHEGACASGSLAVLAATADLEAGRYDCALVLGVELERCVPGDAATRVMDAAAWVGQEGAEAKYMWPYMFDRIADEYERRYGLDDEHLWAIAELNIRNARANPNAQTRNRTYGPGSFGPDETANPVVEGRLRRADCSPLTDGAAGVVLLSNRYLSRHPRTVDDMTRILGWGHRTVGLSLSGKLTRGGDDPLVMPHVRATIVDAFERSGIGGVRDLDLIETHDCFTVGEYLAVDHFGITAPGQSWQAIENGDLEIGGRIPVNPSGGLLGGGHPVGATGVRMLLDCHRQITGRAGDYQVPGAARAATLNIGGSTTTTVSFVVG</sequence>
<dbReference type="CDD" id="cd00829">
    <property type="entry name" value="SCP-x_thiolase"/>
    <property type="match status" value="1"/>
</dbReference>
<dbReference type="PANTHER" id="PTHR42870:SF1">
    <property type="entry name" value="NON-SPECIFIC LIPID-TRANSFER PROTEIN-LIKE 2"/>
    <property type="match status" value="1"/>
</dbReference>
<dbReference type="Pfam" id="PF22691">
    <property type="entry name" value="Thiolase_C_1"/>
    <property type="match status" value="1"/>
</dbReference>
<evidence type="ECO:0000259" key="1">
    <source>
        <dbReference type="Pfam" id="PF00108"/>
    </source>
</evidence>
<dbReference type="EC" id="2.3.1.9" evidence="3"/>
<reference evidence="3 4" key="1">
    <citation type="journal article" date="2015" name="Genome Announc.">
        <title>Draft Genome Sequence of Rhodococcus rhodochrous Strain KG-21, a Soil Isolate from Oil Fields of Krishna-Godavari Basin, India.</title>
        <authorList>
            <person name="Dawar C."/>
            <person name="Aggarwal R.K."/>
        </authorList>
    </citation>
    <scope>NUCLEOTIDE SEQUENCE [LARGE SCALE GENOMIC DNA]</scope>
    <source>
        <strain evidence="3 4">KG-21</strain>
    </source>
</reference>
<keyword evidence="3" id="KW-0012">Acyltransferase</keyword>
<dbReference type="GO" id="GO:0003985">
    <property type="term" value="F:acetyl-CoA C-acetyltransferase activity"/>
    <property type="evidence" value="ECO:0007669"/>
    <property type="project" value="UniProtKB-EC"/>
</dbReference>
<dbReference type="AlphaFoldDB" id="A0A0M8PIQ6"/>
<dbReference type="RefSeq" id="WP_054371764.1">
    <property type="nucleotide sequence ID" value="NZ_AZYO01000008.1"/>
</dbReference>
<comment type="caution">
    <text evidence="3">The sequence shown here is derived from an EMBL/GenBank/DDBJ whole genome shotgun (WGS) entry which is preliminary data.</text>
</comment>
<dbReference type="SUPFAM" id="SSF53901">
    <property type="entry name" value="Thiolase-like"/>
    <property type="match status" value="2"/>
</dbReference>
<dbReference type="PIRSF" id="PIRSF000429">
    <property type="entry name" value="Ac-CoA_Ac_transf"/>
    <property type="match status" value="1"/>
</dbReference>
<dbReference type="InterPro" id="IPR020616">
    <property type="entry name" value="Thiolase_N"/>
</dbReference>
<dbReference type="Proteomes" id="UP000037712">
    <property type="component" value="Unassembled WGS sequence"/>
</dbReference>
<dbReference type="PATRIC" id="fig|1441923.3.peg.1248"/>
<proteinExistence type="predicted"/>
<gene>
    <name evidence="3" type="ORF">Z051_05630</name>
</gene>
<dbReference type="InterPro" id="IPR002155">
    <property type="entry name" value="Thiolase"/>
</dbReference>
<dbReference type="Gene3D" id="3.40.47.10">
    <property type="match status" value="1"/>
</dbReference>
<dbReference type="EMBL" id="AZYO01000008">
    <property type="protein sequence ID" value="KOS57126.1"/>
    <property type="molecule type" value="Genomic_DNA"/>
</dbReference>
<dbReference type="Pfam" id="PF00108">
    <property type="entry name" value="Thiolase_N"/>
    <property type="match status" value="1"/>
</dbReference>
<feature type="domain" description="Thiolase C-terminal" evidence="2">
    <location>
        <begin position="281"/>
        <end position="407"/>
    </location>
</feature>
<evidence type="ECO:0000313" key="3">
    <source>
        <dbReference type="EMBL" id="KOS57126.1"/>
    </source>
</evidence>
<reference evidence="4" key="2">
    <citation type="submission" date="2015-01" db="EMBL/GenBank/DDBJ databases">
        <title>Draft genome sequence of potential hydrocarbon metabolising strain of Rhodococcus rhodochrous.</title>
        <authorList>
            <person name="Aggarwal R.K."/>
            <person name="Dawar C."/>
        </authorList>
    </citation>
    <scope>NUCLEOTIDE SEQUENCE [LARGE SCALE GENOMIC DNA]</scope>
    <source>
        <strain evidence="4">KG-21</strain>
    </source>
</reference>
<feature type="domain" description="Thiolase N-terminal" evidence="1">
    <location>
        <begin position="10"/>
        <end position="193"/>
    </location>
</feature>
<organism evidence="3 4">
    <name type="scientific">Rhodococcus rhodochrous KG-21</name>
    <dbReference type="NCBI Taxonomy" id="1441923"/>
    <lineage>
        <taxon>Bacteria</taxon>
        <taxon>Bacillati</taxon>
        <taxon>Actinomycetota</taxon>
        <taxon>Actinomycetes</taxon>
        <taxon>Mycobacteriales</taxon>
        <taxon>Nocardiaceae</taxon>
        <taxon>Rhodococcus</taxon>
    </lineage>
</organism>
<evidence type="ECO:0000259" key="2">
    <source>
        <dbReference type="Pfam" id="PF22691"/>
    </source>
</evidence>
<evidence type="ECO:0000313" key="4">
    <source>
        <dbReference type="Proteomes" id="UP000037712"/>
    </source>
</evidence>
<protein>
    <submittedName>
        <fullName evidence="3">Acetyl-CoA acetyltransferase</fullName>
        <ecNumber evidence="3">2.3.1.9</ecNumber>
    </submittedName>
</protein>
<dbReference type="InterPro" id="IPR016039">
    <property type="entry name" value="Thiolase-like"/>
</dbReference>